<evidence type="ECO:0000256" key="14">
    <source>
        <dbReference type="SAM" id="Phobius"/>
    </source>
</evidence>
<dbReference type="SUPFAM" id="SSF47384">
    <property type="entry name" value="Homodimeric domain of signal transducing histidine kinase"/>
    <property type="match status" value="1"/>
</dbReference>
<dbReference type="EC" id="2.7.13.3" evidence="3"/>
<dbReference type="InterPro" id="IPR036890">
    <property type="entry name" value="HATPase_C_sf"/>
</dbReference>
<evidence type="ECO:0000256" key="5">
    <source>
        <dbReference type="ARBA" id="ARBA00022553"/>
    </source>
</evidence>
<keyword evidence="6" id="KW-0808">Transferase</keyword>
<name>A0A9X3FN39_9LACT</name>
<dbReference type="PROSITE" id="PS50109">
    <property type="entry name" value="HIS_KIN"/>
    <property type="match status" value="1"/>
</dbReference>
<dbReference type="EMBL" id="JAPRFR010000001">
    <property type="protein sequence ID" value="MCZ0725763.1"/>
    <property type="molecule type" value="Genomic_DNA"/>
</dbReference>
<keyword evidence="13 14" id="KW-0472">Membrane</keyword>
<evidence type="ECO:0000313" key="18">
    <source>
        <dbReference type="Proteomes" id="UP001146670"/>
    </source>
</evidence>
<dbReference type="InterPro" id="IPR003594">
    <property type="entry name" value="HATPase_dom"/>
</dbReference>
<evidence type="ECO:0000256" key="10">
    <source>
        <dbReference type="ARBA" id="ARBA00022840"/>
    </source>
</evidence>
<proteinExistence type="predicted"/>
<keyword evidence="10" id="KW-0067">ATP-binding</keyword>
<dbReference type="RefSeq" id="WP_268752075.1">
    <property type="nucleotide sequence ID" value="NZ_JAPRFQ010000001.1"/>
</dbReference>
<sequence>MRYFYQQMIAFVLVIVVIISTMGLTLFNFSKNQVYLRQQEELSQIADFIVGQEITKDYLQQIQPVLDSASVRVFYFDAGNQRQYPDAQADIQENLQLSESELKQLTSGQQLGLKAFDMGFSERDSDALAIFIPLMTTPSKQYAGYLAIGAPAYLTDRTIRALYVNLLRGVLISGGISVVISALLARYQNRRISRLSQATRQIASGDYTVDIPANNGDEFDDLAKDFNQMTHALQVSQQEVNRQENMRRQLMLDVAHEMRTPLTTMIGLLKGMEDGVLPPEKWERSISLVNSEAQRLARLVNENLDYEKIRANEISLNKVNFSIAPVFNDIALQMNEEAAKKAIQIQIECEPDVRVYADADRFRQIVVNIVKNAVQFTTEGTITIKGTSRLDSTQIIIKDSGVGMTKEEVENIWERFYKADISRKNNVFGESGLGLSIVKQLMNAHEGHISVTSAPGQGTSFTLEFPHEKTLKQEKK</sequence>
<dbReference type="GO" id="GO:0005524">
    <property type="term" value="F:ATP binding"/>
    <property type="evidence" value="ECO:0007669"/>
    <property type="project" value="UniProtKB-KW"/>
</dbReference>
<dbReference type="CDD" id="cd00082">
    <property type="entry name" value="HisKA"/>
    <property type="match status" value="1"/>
</dbReference>
<evidence type="ECO:0000256" key="13">
    <source>
        <dbReference type="ARBA" id="ARBA00023136"/>
    </source>
</evidence>
<dbReference type="Proteomes" id="UP001146670">
    <property type="component" value="Unassembled WGS sequence"/>
</dbReference>
<keyword evidence="7 14" id="KW-0812">Transmembrane</keyword>
<dbReference type="Pfam" id="PF00672">
    <property type="entry name" value="HAMP"/>
    <property type="match status" value="1"/>
</dbReference>
<evidence type="ECO:0000256" key="1">
    <source>
        <dbReference type="ARBA" id="ARBA00000085"/>
    </source>
</evidence>
<keyword evidence="8" id="KW-0547">Nucleotide-binding</keyword>
<accession>A0A9X3FN39</accession>
<dbReference type="InterPro" id="IPR036097">
    <property type="entry name" value="HisK_dim/P_sf"/>
</dbReference>
<gene>
    <name evidence="17" type="ORF">OW157_04150</name>
</gene>
<keyword evidence="18" id="KW-1185">Reference proteome</keyword>
<evidence type="ECO:0000259" key="15">
    <source>
        <dbReference type="PROSITE" id="PS50109"/>
    </source>
</evidence>
<dbReference type="PROSITE" id="PS50885">
    <property type="entry name" value="HAMP"/>
    <property type="match status" value="1"/>
</dbReference>
<keyword evidence="9 17" id="KW-0418">Kinase</keyword>
<dbReference type="Pfam" id="PF02518">
    <property type="entry name" value="HATPase_c"/>
    <property type="match status" value="1"/>
</dbReference>
<keyword evidence="12" id="KW-0902">Two-component regulatory system</keyword>
<dbReference type="Gene3D" id="1.10.287.130">
    <property type="match status" value="1"/>
</dbReference>
<organism evidence="17 18">
    <name type="scientific">Aerococcus kribbianus</name>
    <dbReference type="NCBI Taxonomy" id="2999064"/>
    <lineage>
        <taxon>Bacteria</taxon>
        <taxon>Bacillati</taxon>
        <taxon>Bacillota</taxon>
        <taxon>Bacilli</taxon>
        <taxon>Lactobacillales</taxon>
        <taxon>Aerococcaceae</taxon>
        <taxon>Aerococcus</taxon>
    </lineage>
</organism>
<dbReference type="InterPro" id="IPR005467">
    <property type="entry name" value="His_kinase_dom"/>
</dbReference>
<dbReference type="PANTHER" id="PTHR45528:SF1">
    <property type="entry name" value="SENSOR HISTIDINE KINASE CPXA"/>
    <property type="match status" value="1"/>
</dbReference>
<feature type="domain" description="Histidine kinase" evidence="15">
    <location>
        <begin position="253"/>
        <end position="469"/>
    </location>
</feature>
<evidence type="ECO:0000256" key="11">
    <source>
        <dbReference type="ARBA" id="ARBA00022989"/>
    </source>
</evidence>
<comment type="catalytic activity">
    <reaction evidence="1">
        <text>ATP + protein L-histidine = ADP + protein N-phospho-L-histidine.</text>
        <dbReference type="EC" id="2.7.13.3"/>
    </reaction>
</comment>
<evidence type="ECO:0000256" key="8">
    <source>
        <dbReference type="ARBA" id="ARBA00022741"/>
    </source>
</evidence>
<dbReference type="InterPro" id="IPR003661">
    <property type="entry name" value="HisK_dim/P_dom"/>
</dbReference>
<dbReference type="InterPro" id="IPR003660">
    <property type="entry name" value="HAMP_dom"/>
</dbReference>
<dbReference type="GO" id="GO:0000155">
    <property type="term" value="F:phosphorelay sensor kinase activity"/>
    <property type="evidence" value="ECO:0007669"/>
    <property type="project" value="InterPro"/>
</dbReference>
<comment type="subcellular location">
    <subcellularLocation>
        <location evidence="2">Cell membrane</location>
        <topology evidence="2">Multi-pass membrane protein</topology>
    </subcellularLocation>
</comment>
<dbReference type="SMART" id="SM00304">
    <property type="entry name" value="HAMP"/>
    <property type="match status" value="1"/>
</dbReference>
<feature type="transmembrane region" description="Helical" evidence="14">
    <location>
        <begin position="166"/>
        <end position="187"/>
    </location>
</feature>
<dbReference type="FunFam" id="1.10.287.130:FF:000001">
    <property type="entry name" value="Two-component sensor histidine kinase"/>
    <property type="match status" value="1"/>
</dbReference>
<dbReference type="SMART" id="SM00387">
    <property type="entry name" value="HATPase_c"/>
    <property type="match status" value="1"/>
</dbReference>
<keyword evidence="4" id="KW-1003">Cell membrane</keyword>
<dbReference type="PANTHER" id="PTHR45528">
    <property type="entry name" value="SENSOR HISTIDINE KINASE CPXA"/>
    <property type="match status" value="1"/>
</dbReference>
<evidence type="ECO:0000259" key="16">
    <source>
        <dbReference type="PROSITE" id="PS50885"/>
    </source>
</evidence>
<dbReference type="InterPro" id="IPR050398">
    <property type="entry name" value="HssS/ArlS-like"/>
</dbReference>
<dbReference type="SUPFAM" id="SSF158472">
    <property type="entry name" value="HAMP domain-like"/>
    <property type="match status" value="1"/>
</dbReference>
<comment type="caution">
    <text evidence="17">The sequence shown here is derived from an EMBL/GenBank/DDBJ whole genome shotgun (WGS) entry which is preliminary data.</text>
</comment>
<evidence type="ECO:0000256" key="7">
    <source>
        <dbReference type="ARBA" id="ARBA00022692"/>
    </source>
</evidence>
<dbReference type="PRINTS" id="PR00344">
    <property type="entry name" value="BCTRLSENSOR"/>
</dbReference>
<dbReference type="InterPro" id="IPR004358">
    <property type="entry name" value="Sig_transdc_His_kin-like_C"/>
</dbReference>
<dbReference type="Pfam" id="PF00512">
    <property type="entry name" value="HisKA"/>
    <property type="match status" value="1"/>
</dbReference>
<feature type="domain" description="HAMP" evidence="16">
    <location>
        <begin position="186"/>
        <end position="238"/>
    </location>
</feature>
<feature type="transmembrane region" description="Helical" evidence="14">
    <location>
        <begin position="6"/>
        <end position="29"/>
    </location>
</feature>
<dbReference type="SUPFAM" id="SSF55874">
    <property type="entry name" value="ATPase domain of HSP90 chaperone/DNA topoisomerase II/histidine kinase"/>
    <property type="match status" value="1"/>
</dbReference>
<evidence type="ECO:0000256" key="3">
    <source>
        <dbReference type="ARBA" id="ARBA00012438"/>
    </source>
</evidence>
<evidence type="ECO:0000256" key="9">
    <source>
        <dbReference type="ARBA" id="ARBA00022777"/>
    </source>
</evidence>
<protein>
    <recommendedName>
        <fullName evidence="3">histidine kinase</fullName>
        <ecNumber evidence="3">2.7.13.3</ecNumber>
    </recommendedName>
</protein>
<evidence type="ECO:0000256" key="12">
    <source>
        <dbReference type="ARBA" id="ARBA00023012"/>
    </source>
</evidence>
<dbReference type="CDD" id="cd06225">
    <property type="entry name" value="HAMP"/>
    <property type="match status" value="1"/>
</dbReference>
<reference evidence="17" key="1">
    <citation type="submission" date="2022-12" db="EMBL/GenBank/DDBJ databases">
        <title>Description and comparative metabolic analysis of Aerococcus sp. nov., isolated from the feces of a pig.</title>
        <authorList>
            <person name="Chang Y.-H."/>
        </authorList>
    </citation>
    <scope>NUCLEOTIDE SEQUENCE</scope>
    <source>
        <strain evidence="17">YH-aer222</strain>
    </source>
</reference>
<dbReference type="FunFam" id="3.30.565.10:FF:000006">
    <property type="entry name" value="Sensor histidine kinase WalK"/>
    <property type="match status" value="1"/>
</dbReference>
<evidence type="ECO:0000256" key="4">
    <source>
        <dbReference type="ARBA" id="ARBA00022475"/>
    </source>
</evidence>
<evidence type="ECO:0000256" key="6">
    <source>
        <dbReference type="ARBA" id="ARBA00022679"/>
    </source>
</evidence>
<keyword evidence="11 14" id="KW-1133">Transmembrane helix</keyword>
<evidence type="ECO:0000256" key="2">
    <source>
        <dbReference type="ARBA" id="ARBA00004651"/>
    </source>
</evidence>
<dbReference type="Gene3D" id="6.10.340.10">
    <property type="match status" value="1"/>
</dbReference>
<keyword evidence="5" id="KW-0597">Phosphoprotein</keyword>
<dbReference type="GO" id="GO:0005886">
    <property type="term" value="C:plasma membrane"/>
    <property type="evidence" value="ECO:0007669"/>
    <property type="project" value="UniProtKB-SubCell"/>
</dbReference>
<evidence type="ECO:0000313" key="17">
    <source>
        <dbReference type="EMBL" id="MCZ0725763.1"/>
    </source>
</evidence>
<dbReference type="AlphaFoldDB" id="A0A9X3FN39"/>
<dbReference type="Gene3D" id="3.30.565.10">
    <property type="entry name" value="Histidine kinase-like ATPase, C-terminal domain"/>
    <property type="match status" value="1"/>
</dbReference>
<dbReference type="SMART" id="SM00388">
    <property type="entry name" value="HisKA"/>
    <property type="match status" value="1"/>
</dbReference>